<accession>A0A2M6WNI4</accession>
<comment type="caution">
    <text evidence="1">The sequence shown here is derived from an EMBL/GenBank/DDBJ whole genome shotgun (WGS) entry which is preliminary data.</text>
</comment>
<dbReference type="Gene3D" id="3.40.50.720">
    <property type="entry name" value="NAD(P)-binding Rossmann-like Domain"/>
    <property type="match status" value="1"/>
</dbReference>
<dbReference type="Proteomes" id="UP000228900">
    <property type="component" value="Unassembled WGS sequence"/>
</dbReference>
<evidence type="ECO:0000313" key="2">
    <source>
        <dbReference type="Proteomes" id="UP000228900"/>
    </source>
</evidence>
<sequence>MSRTAALELAPFGIRVNSIAPGFIKTNMTKGIQDDATASAGLNSTIPLGTHG</sequence>
<dbReference type="SUPFAM" id="SSF51735">
    <property type="entry name" value="NAD(P)-binding Rossmann-fold domains"/>
    <property type="match status" value="1"/>
</dbReference>
<protein>
    <recommendedName>
        <fullName evidence="3">3-oxoacyl-ACP reductase</fullName>
    </recommendedName>
</protein>
<dbReference type="EMBL" id="PFAQ01000057">
    <property type="protein sequence ID" value="PIT94322.1"/>
    <property type="molecule type" value="Genomic_DNA"/>
</dbReference>
<proteinExistence type="predicted"/>
<evidence type="ECO:0008006" key="3">
    <source>
        <dbReference type="Google" id="ProtNLM"/>
    </source>
</evidence>
<gene>
    <name evidence="1" type="ORF">COT98_04255</name>
</gene>
<reference evidence="2" key="1">
    <citation type="submission" date="2017-09" db="EMBL/GenBank/DDBJ databases">
        <title>Depth-based differentiation of microbial function through sediment-hosted aquifers and enrichment of novel symbionts in the deep terrestrial subsurface.</title>
        <authorList>
            <person name="Probst A.J."/>
            <person name="Ladd B."/>
            <person name="Jarett J.K."/>
            <person name="Geller-Mcgrath D.E."/>
            <person name="Sieber C.M.K."/>
            <person name="Emerson J.B."/>
            <person name="Anantharaman K."/>
            <person name="Thomas B.C."/>
            <person name="Malmstrom R."/>
            <person name="Stieglmeier M."/>
            <person name="Klingl A."/>
            <person name="Woyke T."/>
            <person name="Ryan C.M."/>
            <person name="Banfield J.F."/>
        </authorList>
    </citation>
    <scope>NUCLEOTIDE SEQUENCE [LARGE SCALE GENOMIC DNA]</scope>
</reference>
<dbReference type="InterPro" id="IPR036291">
    <property type="entry name" value="NAD(P)-bd_dom_sf"/>
</dbReference>
<dbReference type="AlphaFoldDB" id="A0A2M6WNI4"/>
<name>A0A2M6WNI4_9BACT</name>
<organism evidence="1 2">
    <name type="scientific">Candidatus Falkowbacteria bacterium CG10_big_fil_rev_8_21_14_0_10_39_9</name>
    <dbReference type="NCBI Taxonomy" id="1974566"/>
    <lineage>
        <taxon>Bacteria</taxon>
        <taxon>Candidatus Falkowiibacteriota</taxon>
    </lineage>
</organism>
<dbReference type="Pfam" id="PF13561">
    <property type="entry name" value="adh_short_C2"/>
    <property type="match status" value="1"/>
</dbReference>
<dbReference type="PRINTS" id="PR00081">
    <property type="entry name" value="GDHRDH"/>
</dbReference>
<evidence type="ECO:0000313" key="1">
    <source>
        <dbReference type="EMBL" id="PIT94322.1"/>
    </source>
</evidence>
<dbReference type="InterPro" id="IPR002347">
    <property type="entry name" value="SDR_fam"/>
</dbReference>